<name>A0A1W7D0Z6_9ACTN</name>
<dbReference type="CDD" id="cd15482">
    <property type="entry name" value="Sialidase_non-viral"/>
    <property type="match status" value="1"/>
</dbReference>
<comment type="catalytic activity">
    <reaction evidence="1">
        <text>Hydrolysis of alpha-(2-&gt;3)-, alpha-(2-&gt;6)-, alpha-(2-&gt;8)- glycosidic linkages of terminal sialic acid residues in oligosaccharides, glycoproteins, glycolipids, colominic acid and synthetic substrates.</text>
        <dbReference type="EC" id="3.2.1.18"/>
    </reaction>
</comment>
<dbReference type="EC" id="3.2.1.18" evidence="3"/>
<dbReference type="GO" id="GO:0016020">
    <property type="term" value="C:membrane"/>
    <property type="evidence" value="ECO:0007669"/>
    <property type="project" value="TreeGrafter"/>
</dbReference>
<evidence type="ECO:0000313" key="6">
    <source>
        <dbReference type="EMBL" id="ARQ70627.1"/>
    </source>
</evidence>
<sequence>MRDMPSRRKGARRRASAPSWTAVVCTAAWALLCTVPSAGAAGPAQPPAPPESALSTPFAHHEEGYACFRIPALVTTPRGTLLAFAEGRVTDCSDIGNIDLVMKRSVDGGHTWSDLTVLRGRGTSGGFGNPVPVVDEVTGRVSLVFAHNGWAPKHDGGRARGGRSLHSMYSEDDGATWTAGGVLGPLKPAHWTWVSVGPGHGVQLRRGPHAGRLIVPGDHDTEDGRSGAQLYYSDDGGLSWRLGAVWDTEGDPHPGELTVVELVSGALYVNARPSTPGPGQYRLAARSSDGGETFDRPAFTPVPGLAAPPVSASLLRLRATDDGDPRNRLLLSAPAKPVPDVTSRRRAMTIRTSYDEGLSWQVTAKTINSARAGYSDLAELLTGEIGLLYETGRDSPHGTIRFTAFTAASLDGGIAHLEICRVPDPAGGLSWVASDRGPRAVEAAAVVNRRTPSTPPRWFPARRPFR</sequence>
<dbReference type="GO" id="GO:0004308">
    <property type="term" value="F:exo-alpha-sialidase activity"/>
    <property type="evidence" value="ECO:0007669"/>
    <property type="project" value="UniProtKB-EC"/>
</dbReference>
<dbReference type="PANTHER" id="PTHR10628:SF30">
    <property type="entry name" value="EXO-ALPHA-SIALIDASE"/>
    <property type="match status" value="1"/>
</dbReference>
<evidence type="ECO:0000313" key="7">
    <source>
        <dbReference type="Proteomes" id="UP000194218"/>
    </source>
</evidence>
<dbReference type="InterPro" id="IPR036278">
    <property type="entry name" value="Sialidase_sf"/>
</dbReference>
<feature type="domain" description="Sialidase" evidence="5">
    <location>
        <begin position="79"/>
        <end position="383"/>
    </location>
</feature>
<reference evidence="6 7" key="1">
    <citation type="submission" date="2017-05" db="EMBL/GenBank/DDBJ databases">
        <title>Complete genome sequence of Streptomyces sp. SCSIO 03032 revealed the diverse biosynthetic pathways for its bioactive secondary metabolites.</title>
        <authorList>
            <person name="Ma L."/>
            <person name="Zhu Y."/>
            <person name="Zhang W."/>
            <person name="Zhang G."/>
            <person name="Tian X."/>
            <person name="Zhang S."/>
            <person name="Zhang C."/>
        </authorList>
    </citation>
    <scope>NUCLEOTIDE SEQUENCE [LARGE SCALE GENOMIC DNA]</scope>
    <source>
        <strain evidence="6 7">SCSIO 03032</strain>
    </source>
</reference>
<dbReference type="KEGG" id="smao:CAG99_18855"/>
<evidence type="ECO:0000256" key="2">
    <source>
        <dbReference type="ARBA" id="ARBA00009348"/>
    </source>
</evidence>
<dbReference type="InterPro" id="IPR026856">
    <property type="entry name" value="Sialidase_fam"/>
</dbReference>
<dbReference type="GO" id="GO:0009313">
    <property type="term" value="P:oligosaccharide catabolic process"/>
    <property type="evidence" value="ECO:0007669"/>
    <property type="project" value="TreeGrafter"/>
</dbReference>
<feature type="chain" id="PRO_5013343503" description="exo-alpha-sialidase" evidence="4">
    <location>
        <begin position="41"/>
        <end position="466"/>
    </location>
</feature>
<keyword evidence="7" id="KW-1185">Reference proteome</keyword>
<dbReference type="GO" id="GO:0006689">
    <property type="term" value="P:ganglioside catabolic process"/>
    <property type="evidence" value="ECO:0007669"/>
    <property type="project" value="TreeGrafter"/>
</dbReference>
<dbReference type="EMBL" id="CP021121">
    <property type="protein sequence ID" value="ARQ70627.1"/>
    <property type="molecule type" value="Genomic_DNA"/>
</dbReference>
<evidence type="ECO:0000256" key="4">
    <source>
        <dbReference type="SAM" id="SignalP"/>
    </source>
</evidence>
<dbReference type="PANTHER" id="PTHR10628">
    <property type="entry name" value="SIALIDASE"/>
    <property type="match status" value="1"/>
</dbReference>
<dbReference type="InterPro" id="IPR011040">
    <property type="entry name" value="Sialidase"/>
</dbReference>
<evidence type="ECO:0000256" key="1">
    <source>
        <dbReference type="ARBA" id="ARBA00000427"/>
    </source>
</evidence>
<accession>A0A1W7D0Z6</accession>
<proteinExistence type="inferred from homology"/>
<dbReference type="AlphaFoldDB" id="A0A1W7D0Z6"/>
<keyword evidence="4" id="KW-0732">Signal</keyword>
<dbReference type="Pfam" id="PF13088">
    <property type="entry name" value="BNR_2"/>
    <property type="match status" value="1"/>
</dbReference>
<dbReference type="Proteomes" id="UP000194218">
    <property type="component" value="Chromosome"/>
</dbReference>
<protein>
    <recommendedName>
        <fullName evidence="3">exo-alpha-sialidase</fullName>
        <ecNumber evidence="3">3.2.1.18</ecNumber>
    </recommendedName>
</protein>
<evidence type="ECO:0000259" key="5">
    <source>
        <dbReference type="Pfam" id="PF13088"/>
    </source>
</evidence>
<dbReference type="SUPFAM" id="SSF50939">
    <property type="entry name" value="Sialidases"/>
    <property type="match status" value="1"/>
</dbReference>
<evidence type="ECO:0000256" key="3">
    <source>
        <dbReference type="ARBA" id="ARBA00012733"/>
    </source>
</evidence>
<dbReference type="Gene3D" id="2.120.10.10">
    <property type="match status" value="1"/>
</dbReference>
<comment type="similarity">
    <text evidence="2">Belongs to the glycosyl hydrolase 33 family.</text>
</comment>
<feature type="signal peptide" evidence="4">
    <location>
        <begin position="1"/>
        <end position="40"/>
    </location>
</feature>
<organism evidence="6 7">
    <name type="scientific">Streptomyces marincola</name>
    <dbReference type="NCBI Taxonomy" id="2878388"/>
    <lineage>
        <taxon>Bacteria</taxon>
        <taxon>Bacillati</taxon>
        <taxon>Actinomycetota</taxon>
        <taxon>Actinomycetes</taxon>
        <taxon>Kitasatosporales</taxon>
        <taxon>Streptomycetaceae</taxon>
        <taxon>Streptomyces</taxon>
    </lineage>
</organism>
<gene>
    <name evidence="6" type="ORF">CAG99_18855</name>
</gene>
<dbReference type="GO" id="GO:0005737">
    <property type="term" value="C:cytoplasm"/>
    <property type="evidence" value="ECO:0007669"/>
    <property type="project" value="TreeGrafter"/>
</dbReference>